<dbReference type="AlphaFoldDB" id="A0A2V4DQ72"/>
<dbReference type="OrthoDB" id="7067622at2"/>
<keyword evidence="2" id="KW-1185">Reference proteome</keyword>
<dbReference type="RefSeq" id="WP_110447985.1">
    <property type="nucleotide sequence ID" value="NZ_CP132381.1"/>
</dbReference>
<protein>
    <submittedName>
        <fullName evidence="1">Uncharacterized protein</fullName>
    </submittedName>
</protein>
<reference evidence="1 2" key="1">
    <citation type="submission" date="2018-05" db="EMBL/GenBank/DDBJ databases">
        <title>Reference genomes for bee gut microbiota database.</title>
        <authorList>
            <person name="Ellegaard K.M."/>
        </authorList>
    </citation>
    <scope>NUCLEOTIDE SEQUENCE [LARGE SCALE GENOMIC DNA]</scope>
    <source>
        <strain evidence="1 2">ESL0172</strain>
    </source>
</reference>
<evidence type="ECO:0000313" key="2">
    <source>
        <dbReference type="Proteomes" id="UP000247673"/>
    </source>
</evidence>
<organism evidence="1 2">
    <name type="scientific">Gilliamella apis</name>
    <dbReference type="NCBI Taxonomy" id="1970738"/>
    <lineage>
        <taxon>Bacteria</taxon>
        <taxon>Pseudomonadati</taxon>
        <taxon>Pseudomonadota</taxon>
        <taxon>Gammaproteobacteria</taxon>
        <taxon>Orbales</taxon>
        <taxon>Orbaceae</taxon>
        <taxon>Gilliamella</taxon>
    </lineage>
</organism>
<gene>
    <name evidence="1" type="ORF">DKK78_07300</name>
</gene>
<dbReference type="Proteomes" id="UP000247673">
    <property type="component" value="Unassembled WGS sequence"/>
</dbReference>
<comment type="caution">
    <text evidence="1">The sequence shown here is derived from an EMBL/GenBank/DDBJ whole genome shotgun (WGS) entry which is preliminary data.</text>
</comment>
<proteinExistence type="predicted"/>
<evidence type="ECO:0000313" key="1">
    <source>
        <dbReference type="EMBL" id="PXY92098.1"/>
    </source>
</evidence>
<dbReference type="EMBL" id="QGLO01000004">
    <property type="protein sequence ID" value="PXY92098.1"/>
    <property type="molecule type" value="Genomic_DNA"/>
</dbReference>
<name>A0A2V4DQ72_9GAMM</name>
<sequence>MEWTGSWNSFYSTKPINVVFSEWRKKMIAINYKSYYNLWMGDEWLFSYKNNEMLEYHYENGYNIDMQGEGCVTIEAKKVSLNAVATLIEFERETNFEPYNINLHLKDLYYYVLVLPEELENSEFSRKLHELFISVLKV</sequence>
<accession>A0A2V4DQ72</accession>